<feature type="signal peptide" evidence="3">
    <location>
        <begin position="1"/>
        <end position="21"/>
    </location>
</feature>
<evidence type="ECO:0000313" key="5">
    <source>
        <dbReference type="EMBL" id="TWT79271.1"/>
    </source>
</evidence>
<dbReference type="RefSeq" id="WP_419193869.1">
    <property type="nucleotide sequence ID" value="NZ_SJPJ01000001.1"/>
</dbReference>
<dbReference type="Gene3D" id="3.40.720.10">
    <property type="entry name" value="Alkaline Phosphatase, subunit A"/>
    <property type="match status" value="1"/>
</dbReference>
<dbReference type="GO" id="GO:0004065">
    <property type="term" value="F:arylsulfatase activity"/>
    <property type="evidence" value="ECO:0007669"/>
    <property type="project" value="UniProtKB-EC"/>
</dbReference>
<feature type="chain" id="PRO_5023026784" evidence="3">
    <location>
        <begin position="22"/>
        <end position="582"/>
    </location>
</feature>
<comment type="caution">
    <text evidence="5">The sequence shown here is derived from an EMBL/GenBank/DDBJ whole genome shotgun (WGS) entry which is preliminary data.</text>
</comment>
<dbReference type="Gene3D" id="3.30.1120.10">
    <property type="match status" value="1"/>
</dbReference>
<dbReference type="EMBL" id="SJPJ01000001">
    <property type="protein sequence ID" value="TWT79271.1"/>
    <property type="molecule type" value="Genomic_DNA"/>
</dbReference>
<evidence type="ECO:0000259" key="4">
    <source>
        <dbReference type="Pfam" id="PF00884"/>
    </source>
</evidence>
<protein>
    <submittedName>
        <fullName evidence="5">Arylsulfatase</fullName>
        <ecNumber evidence="5">3.1.6.1</ecNumber>
    </submittedName>
</protein>
<accession>A0A5C5YWX3</accession>
<dbReference type="Proteomes" id="UP000315010">
    <property type="component" value="Unassembled WGS sequence"/>
</dbReference>
<dbReference type="PANTHER" id="PTHR42693">
    <property type="entry name" value="ARYLSULFATASE FAMILY MEMBER"/>
    <property type="match status" value="1"/>
</dbReference>
<dbReference type="EC" id="3.1.6.1" evidence="5"/>
<evidence type="ECO:0000256" key="3">
    <source>
        <dbReference type="SAM" id="SignalP"/>
    </source>
</evidence>
<dbReference type="SUPFAM" id="SSF53649">
    <property type="entry name" value="Alkaline phosphatase-like"/>
    <property type="match status" value="1"/>
</dbReference>
<evidence type="ECO:0000256" key="1">
    <source>
        <dbReference type="ARBA" id="ARBA00008779"/>
    </source>
</evidence>
<name>A0A5C5YWX3_9BACT</name>
<evidence type="ECO:0000313" key="6">
    <source>
        <dbReference type="Proteomes" id="UP000315010"/>
    </source>
</evidence>
<organism evidence="5 6">
    <name type="scientific">Novipirellula herctigrandis</name>
    <dbReference type="NCBI Taxonomy" id="2527986"/>
    <lineage>
        <taxon>Bacteria</taxon>
        <taxon>Pseudomonadati</taxon>
        <taxon>Planctomycetota</taxon>
        <taxon>Planctomycetia</taxon>
        <taxon>Pirellulales</taxon>
        <taxon>Pirellulaceae</taxon>
        <taxon>Novipirellula</taxon>
    </lineage>
</organism>
<proteinExistence type="inferred from homology"/>
<gene>
    <name evidence="5" type="primary">atsA_10</name>
    <name evidence="5" type="ORF">CA13_06690</name>
</gene>
<dbReference type="Pfam" id="PF00884">
    <property type="entry name" value="Sulfatase"/>
    <property type="match status" value="1"/>
</dbReference>
<dbReference type="InterPro" id="IPR000917">
    <property type="entry name" value="Sulfatase_N"/>
</dbReference>
<dbReference type="AlphaFoldDB" id="A0A5C5YWX3"/>
<dbReference type="CDD" id="cd16025">
    <property type="entry name" value="PAS_like"/>
    <property type="match status" value="1"/>
</dbReference>
<keyword evidence="6" id="KW-1185">Reference proteome</keyword>
<feature type="domain" description="Sulfatase N-terminal" evidence="4">
    <location>
        <begin position="40"/>
        <end position="473"/>
    </location>
</feature>
<keyword evidence="2 5" id="KW-0378">Hydrolase</keyword>
<comment type="similarity">
    <text evidence="1">Belongs to the sulfatase family.</text>
</comment>
<dbReference type="InterPro" id="IPR017850">
    <property type="entry name" value="Alkaline_phosphatase_core_sf"/>
</dbReference>
<keyword evidence="3" id="KW-0732">Signal</keyword>
<evidence type="ECO:0000256" key="2">
    <source>
        <dbReference type="ARBA" id="ARBA00022801"/>
    </source>
</evidence>
<sequence length="582" mass="65506" precursor="true">MNHHRLTTIFLTTLMALAVQAMMPPNIQAQSSHAESFQRPNIIYILADDMGFSDVGCYGSEIDTPNLNLLAEQGVRFTQFYNTGRCCPTRASLLSGLYPHQTGVGHMMEDRGYDGYRGELNRHCVTIAEALQSADYRCYMTGKWHVTKAVKAKTEAEKQNWPLQRGFDRYYGTITGAGSFFDPSSLVRDNTFVSPLNDPEYPESHWPGETYYYTDAIADQGSKFIREHHFQSGDQPFFMYVAFTAAHWPMHALPEDIEKYKGEYDAGYDAIRNARYERMIELGLIDADNTVNWPIPKKLKETEHWDWDKRNMEVYAAMIDSMDRGIGRMVESLKATGQFNNTLICFLQDNGGCAEAYGRGGKGTDRASKPPLSPLSADYIQPDALPKQTRDGYPIRRGKGAMAGPADTAIGYGIGWATVSNTPFREYKHWVHEGGISTPLIVSWPDGISRRGELERTPSHLIDLMATAVDISGAEYPTTYHEGQAISPMEGKSLIPAFQGKPIDREAIYWEHEGNRAVRVGDMKLVAKGKNGKWELYNIAKDRSEQNDLSSEMPEKQKELAALWDTYAERANVLPLSPKRKP</sequence>
<reference evidence="5 6" key="1">
    <citation type="submission" date="2019-02" db="EMBL/GenBank/DDBJ databases">
        <title>Deep-cultivation of Planctomycetes and their phenomic and genomic characterization uncovers novel biology.</title>
        <authorList>
            <person name="Wiegand S."/>
            <person name="Jogler M."/>
            <person name="Boedeker C."/>
            <person name="Pinto D."/>
            <person name="Vollmers J."/>
            <person name="Rivas-Marin E."/>
            <person name="Kohn T."/>
            <person name="Peeters S.H."/>
            <person name="Heuer A."/>
            <person name="Rast P."/>
            <person name="Oberbeckmann S."/>
            <person name="Bunk B."/>
            <person name="Jeske O."/>
            <person name="Meyerdierks A."/>
            <person name="Storesund J.E."/>
            <person name="Kallscheuer N."/>
            <person name="Luecker S."/>
            <person name="Lage O.M."/>
            <person name="Pohl T."/>
            <person name="Merkel B.J."/>
            <person name="Hornburger P."/>
            <person name="Mueller R.-W."/>
            <person name="Bruemmer F."/>
            <person name="Labrenz M."/>
            <person name="Spormann A.M."/>
            <person name="Op Den Camp H."/>
            <person name="Overmann J."/>
            <person name="Amann R."/>
            <person name="Jetten M.S.M."/>
            <person name="Mascher T."/>
            <person name="Medema M.H."/>
            <person name="Devos D.P."/>
            <person name="Kaster A.-K."/>
            <person name="Ovreas L."/>
            <person name="Rohde M."/>
            <person name="Galperin M.Y."/>
            <person name="Jogler C."/>
        </authorList>
    </citation>
    <scope>NUCLEOTIDE SEQUENCE [LARGE SCALE GENOMIC DNA]</scope>
    <source>
        <strain evidence="5 6">CA13</strain>
    </source>
</reference>
<dbReference type="PANTHER" id="PTHR42693:SF53">
    <property type="entry name" value="ENDO-4-O-SULFATASE"/>
    <property type="match status" value="1"/>
</dbReference>
<dbReference type="InterPro" id="IPR050738">
    <property type="entry name" value="Sulfatase"/>
</dbReference>